<gene>
    <name evidence="2" type="ORF">SDC9_88458</name>
</gene>
<name>A0A644ZLM5_9ZZZZ</name>
<dbReference type="Pfam" id="PF14336">
    <property type="entry name" value="GLUCM-like_C"/>
    <property type="match status" value="1"/>
</dbReference>
<dbReference type="EMBL" id="VSSQ01009495">
    <property type="protein sequence ID" value="MPM41799.1"/>
    <property type="molecule type" value="Genomic_DNA"/>
</dbReference>
<dbReference type="AlphaFoldDB" id="A0A644ZLM5"/>
<dbReference type="PANTHER" id="PTHR32022">
    <property type="entry name" value="D-GLUTAMATE CYCLASE, MITOCHONDRIAL"/>
    <property type="match status" value="1"/>
</dbReference>
<dbReference type="Gene3D" id="3.90.1640.20">
    <property type="entry name" value="TON_0340"/>
    <property type="match status" value="1"/>
</dbReference>
<dbReference type="PANTHER" id="PTHR32022:SF10">
    <property type="entry name" value="D-GLUTAMATE CYCLASE, MITOCHONDRIAL"/>
    <property type="match status" value="1"/>
</dbReference>
<evidence type="ECO:0000313" key="2">
    <source>
        <dbReference type="EMBL" id="MPM41799.1"/>
    </source>
</evidence>
<dbReference type="InterPro" id="IPR025504">
    <property type="entry name" value="GLUCM_C"/>
</dbReference>
<evidence type="ECO:0000259" key="1">
    <source>
        <dbReference type="Pfam" id="PF14336"/>
    </source>
</evidence>
<reference evidence="2" key="1">
    <citation type="submission" date="2019-08" db="EMBL/GenBank/DDBJ databases">
        <authorList>
            <person name="Kucharzyk K."/>
            <person name="Murdoch R.W."/>
            <person name="Higgins S."/>
            <person name="Loffler F."/>
        </authorList>
    </citation>
    <scope>NUCLEOTIDE SEQUENCE</scope>
</reference>
<feature type="domain" description="D-glutamate cyclase-like C-terminal" evidence="1">
    <location>
        <begin position="10"/>
        <end position="280"/>
    </location>
</feature>
<protein>
    <recommendedName>
        <fullName evidence="1">D-glutamate cyclase-like C-terminal domain-containing protein</fullName>
    </recommendedName>
</protein>
<proteinExistence type="predicted"/>
<accession>A0A644ZLM5</accession>
<sequence>MKTAIEQIFEICSRHVVQRGTQGLSTPSDFEKAAHWLSEAQRIVIVTGFTIVACGIGETDGPSGSVALAAALEKLGKQVCLITDSFSEAIIRNLVTLMHLDATILVRRHQQDETELLSAWEAFQPDLLVGLERPGRAKNGRVYSMHALDITEYCPDTDFLFYYAKAQKIPTICIGDGGNEVGMGKVAALVAKQVPLGETICASFAADILLACGVSNWGGMGLAGLLSIFAKRDVLHTEKEEQSMIHTMADCGAVDGVLKKIGTTIDGFTLEENLQILRDIQSVVQEDLRA</sequence>
<comment type="caution">
    <text evidence="2">The sequence shown here is derived from an EMBL/GenBank/DDBJ whole genome shotgun (WGS) entry which is preliminary data.</text>
</comment>
<organism evidence="2">
    <name type="scientific">bioreactor metagenome</name>
    <dbReference type="NCBI Taxonomy" id="1076179"/>
    <lineage>
        <taxon>unclassified sequences</taxon>
        <taxon>metagenomes</taxon>
        <taxon>ecological metagenomes</taxon>
    </lineage>
</organism>